<reference evidence="5" key="2">
    <citation type="journal article" date="2019" name="Int. J. Syst. Evol. Microbiol.">
        <title>The Global Catalogue of Microorganisms (GCM) 10K type strain sequencing project: providing services to taxonomists for standard genome sequencing and annotation.</title>
        <authorList>
            <consortium name="The Broad Institute Genomics Platform"/>
            <consortium name="The Broad Institute Genome Sequencing Center for Infectious Disease"/>
            <person name="Wu L."/>
            <person name="Ma J."/>
        </authorList>
    </citation>
    <scope>NUCLEOTIDE SEQUENCE [LARGE SCALE GENOMIC DNA]</scope>
    <source>
        <strain evidence="5">NBRC 111146</strain>
    </source>
</reference>
<evidence type="ECO:0000313" key="2">
    <source>
        <dbReference type="EMBL" id="GLT13500.1"/>
    </source>
</evidence>
<sequence length="98" mass="11329">MKKIAFIILLGLALWQFFYQSAPKNNADYKPQIADFFEMGSTSKQNRSSQQGFACDSRQMCNEMSTQEEAAYFYQHCPNQQLQLDNDGTPCGKFFDQF</sequence>
<reference evidence="3 4" key="3">
    <citation type="submission" date="2019-07" db="EMBL/GenBank/DDBJ databases">
        <title>The draft genome sequence of Vibrio algivorus M1486.</title>
        <authorList>
            <person name="Meng X."/>
        </authorList>
    </citation>
    <scope>NUCLEOTIDE SEQUENCE [LARGE SCALE GENOMIC DNA]</scope>
    <source>
        <strain evidence="3 4">M1486</strain>
    </source>
</reference>
<reference evidence="2" key="1">
    <citation type="journal article" date="2014" name="Int. J. Syst. Evol. Microbiol.">
        <title>Complete genome of a new Firmicutes species belonging to the dominant human colonic microbiota ('Ruminococcus bicirculans') reveals two chromosomes and a selective capacity to utilize plant glucans.</title>
        <authorList>
            <consortium name="NISC Comparative Sequencing Program"/>
            <person name="Wegmann U."/>
            <person name="Louis P."/>
            <person name="Goesmann A."/>
            <person name="Henrissat B."/>
            <person name="Duncan S.H."/>
            <person name="Flint H.J."/>
        </authorList>
    </citation>
    <scope>NUCLEOTIDE SEQUENCE</scope>
    <source>
        <strain evidence="2">NBRC 111146</strain>
    </source>
</reference>
<keyword evidence="1" id="KW-0732">Signal</keyword>
<proteinExistence type="predicted"/>
<dbReference type="Proteomes" id="UP001157156">
    <property type="component" value="Unassembled WGS sequence"/>
</dbReference>
<dbReference type="AlphaFoldDB" id="A0A557P4S4"/>
<accession>A0A557P4S4</accession>
<protein>
    <recommendedName>
        <fullName evidence="6">Excalibur calcium-binding domain-containing protein</fullName>
    </recommendedName>
</protein>
<comment type="caution">
    <text evidence="3">The sequence shown here is derived from an EMBL/GenBank/DDBJ whole genome shotgun (WGS) entry which is preliminary data.</text>
</comment>
<keyword evidence="5" id="KW-1185">Reference proteome</keyword>
<dbReference type="RefSeq" id="WP_089123913.1">
    <property type="nucleotide sequence ID" value="NZ_BSPV01000003.1"/>
</dbReference>
<dbReference type="EMBL" id="BSPV01000003">
    <property type="protein sequence ID" value="GLT13500.1"/>
    <property type="molecule type" value="Genomic_DNA"/>
</dbReference>
<feature type="signal peptide" evidence="1">
    <location>
        <begin position="1"/>
        <end position="21"/>
    </location>
</feature>
<evidence type="ECO:0000256" key="1">
    <source>
        <dbReference type="SAM" id="SignalP"/>
    </source>
</evidence>
<evidence type="ECO:0008006" key="6">
    <source>
        <dbReference type="Google" id="ProtNLM"/>
    </source>
</evidence>
<evidence type="ECO:0000313" key="5">
    <source>
        <dbReference type="Proteomes" id="UP001157156"/>
    </source>
</evidence>
<dbReference type="Proteomes" id="UP000319828">
    <property type="component" value="Unassembled WGS sequence"/>
</dbReference>
<name>A0A557P4S4_9VIBR</name>
<reference evidence="2" key="4">
    <citation type="submission" date="2023-01" db="EMBL/GenBank/DDBJ databases">
        <title>Draft genome sequence of Vibrio algivorus strain NBRC 111146.</title>
        <authorList>
            <person name="Sun Q."/>
            <person name="Mori K."/>
        </authorList>
    </citation>
    <scope>NUCLEOTIDE SEQUENCE</scope>
    <source>
        <strain evidence="2">NBRC 111146</strain>
    </source>
</reference>
<gene>
    <name evidence="3" type="ORF">FOF44_11315</name>
    <name evidence="2" type="ORF">GCM10007931_04740</name>
</gene>
<dbReference type="EMBL" id="VMKJ01000023">
    <property type="protein sequence ID" value="TVO35671.1"/>
    <property type="molecule type" value="Genomic_DNA"/>
</dbReference>
<evidence type="ECO:0000313" key="4">
    <source>
        <dbReference type="Proteomes" id="UP000319828"/>
    </source>
</evidence>
<organism evidence="3 4">
    <name type="scientific">Vibrio algivorus</name>
    <dbReference type="NCBI Taxonomy" id="1667024"/>
    <lineage>
        <taxon>Bacteria</taxon>
        <taxon>Pseudomonadati</taxon>
        <taxon>Pseudomonadota</taxon>
        <taxon>Gammaproteobacteria</taxon>
        <taxon>Vibrionales</taxon>
        <taxon>Vibrionaceae</taxon>
        <taxon>Vibrio</taxon>
    </lineage>
</organism>
<feature type="chain" id="PRO_5022238213" description="Excalibur calcium-binding domain-containing protein" evidence="1">
    <location>
        <begin position="22"/>
        <end position="98"/>
    </location>
</feature>
<evidence type="ECO:0000313" key="3">
    <source>
        <dbReference type="EMBL" id="TVO35671.1"/>
    </source>
</evidence>
<dbReference type="OrthoDB" id="72963at2"/>